<dbReference type="Pfam" id="PF04297">
    <property type="entry name" value="UPF0122"/>
    <property type="match status" value="1"/>
</dbReference>
<dbReference type="InterPro" id="IPR007394">
    <property type="entry name" value="UPF0122"/>
</dbReference>
<accession>A0A9D2KHC7</accession>
<dbReference type="HAMAP" id="MF_00245">
    <property type="entry name" value="UPF0122"/>
    <property type="match status" value="1"/>
</dbReference>
<evidence type="ECO:0000256" key="2">
    <source>
        <dbReference type="ARBA" id="ARBA00024764"/>
    </source>
</evidence>
<protein>
    <recommendedName>
        <fullName evidence="3">UPF0122 protein H9798_00675</fullName>
    </recommendedName>
</protein>
<gene>
    <name evidence="4" type="ORF">H9798_00675</name>
</gene>
<dbReference type="GO" id="GO:0003677">
    <property type="term" value="F:DNA binding"/>
    <property type="evidence" value="ECO:0007669"/>
    <property type="project" value="UniProtKB-KW"/>
</dbReference>
<dbReference type="AlphaFoldDB" id="A0A9D2KHC7"/>
<proteinExistence type="inferred from homology"/>
<dbReference type="SUPFAM" id="SSF88659">
    <property type="entry name" value="Sigma3 and sigma4 domains of RNA polymerase sigma factors"/>
    <property type="match status" value="1"/>
</dbReference>
<sequence length="116" mass="13496">MDKILEQALLYDFYGELLTPHQKEIYEQFVLDDLSLSEIAEGEGISRQGVHDLVRRCQKALEGYEAKLHLVARFLAVKEKVGEIDRILQRWEEKDQDPEEIIKEIRGISATIIEEL</sequence>
<comment type="similarity">
    <text evidence="1 3">Belongs to the UPF0122 family.</text>
</comment>
<evidence type="ECO:0000256" key="3">
    <source>
        <dbReference type="HAMAP-Rule" id="MF_00245"/>
    </source>
</evidence>
<organism evidence="4 5">
    <name type="scientific">Candidatus Mediterraneibacter pullicola</name>
    <dbReference type="NCBI Taxonomy" id="2838682"/>
    <lineage>
        <taxon>Bacteria</taxon>
        <taxon>Bacillati</taxon>
        <taxon>Bacillota</taxon>
        <taxon>Clostridia</taxon>
        <taxon>Lachnospirales</taxon>
        <taxon>Lachnospiraceae</taxon>
        <taxon>Mediterraneibacter</taxon>
    </lineage>
</organism>
<comment type="caution">
    <text evidence="4">The sequence shown here is derived from an EMBL/GenBank/DDBJ whole genome shotgun (WGS) entry which is preliminary data.</text>
</comment>
<dbReference type="Proteomes" id="UP000824223">
    <property type="component" value="Unassembled WGS sequence"/>
</dbReference>
<reference evidence="4" key="1">
    <citation type="journal article" date="2021" name="PeerJ">
        <title>Extensive microbial diversity within the chicken gut microbiome revealed by metagenomics and culture.</title>
        <authorList>
            <person name="Gilroy R."/>
            <person name="Ravi A."/>
            <person name="Getino M."/>
            <person name="Pursley I."/>
            <person name="Horton D.L."/>
            <person name="Alikhan N.F."/>
            <person name="Baker D."/>
            <person name="Gharbi K."/>
            <person name="Hall N."/>
            <person name="Watson M."/>
            <person name="Adriaenssens E.M."/>
            <person name="Foster-Nyarko E."/>
            <person name="Jarju S."/>
            <person name="Secka A."/>
            <person name="Antonio M."/>
            <person name="Oren A."/>
            <person name="Chaudhuri R.R."/>
            <person name="La Ragione R."/>
            <person name="Hildebrand F."/>
            <person name="Pallen M.J."/>
        </authorList>
    </citation>
    <scope>NUCLEOTIDE SEQUENCE</scope>
    <source>
        <strain evidence="4">ChiSjej2B20-11307</strain>
    </source>
</reference>
<dbReference type="InterPro" id="IPR013324">
    <property type="entry name" value="RNA_pol_sigma_r3/r4-like"/>
</dbReference>
<comment type="function">
    <text evidence="2 3">Might take part in the signal recognition particle (SRP) pathway. This is inferred from the conservation of its genetic proximity to ftsY/ffh. May be a regulatory protein.</text>
</comment>
<dbReference type="InterPro" id="IPR054831">
    <property type="entry name" value="UPF0122_fam_protein"/>
</dbReference>
<dbReference type="InterPro" id="IPR036388">
    <property type="entry name" value="WH-like_DNA-bd_sf"/>
</dbReference>
<evidence type="ECO:0000313" key="5">
    <source>
        <dbReference type="Proteomes" id="UP000824223"/>
    </source>
</evidence>
<name>A0A9D2KHC7_9FIRM</name>
<evidence type="ECO:0000256" key="1">
    <source>
        <dbReference type="ARBA" id="ARBA00008720"/>
    </source>
</evidence>
<dbReference type="PANTHER" id="PTHR40083:SF1">
    <property type="entry name" value="UPF0122 PROTEIN YLXM"/>
    <property type="match status" value="1"/>
</dbReference>
<dbReference type="PANTHER" id="PTHR40083">
    <property type="entry name" value="UPF0122 PROTEIN CBO2450/CLC_2298"/>
    <property type="match status" value="1"/>
</dbReference>
<dbReference type="EMBL" id="DXAK01000003">
    <property type="protein sequence ID" value="HJA05654.1"/>
    <property type="molecule type" value="Genomic_DNA"/>
</dbReference>
<dbReference type="NCBIfam" id="NF045758">
    <property type="entry name" value="YlxM"/>
    <property type="match status" value="1"/>
</dbReference>
<dbReference type="Gene3D" id="1.10.10.10">
    <property type="entry name" value="Winged helix-like DNA-binding domain superfamily/Winged helix DNA-binding domain"/>
    <property type="match status" value="1"/>
</dbReference>
<keyword evidence="4" id="KW-0238">DNA-binding</keyword>
<reference evidence="4" key="2">
    <citation type="submission" date="2021-04" db="EMBL/GenBank/DDBJ databases">
        <authorList>
            <person name="Gilroy R."/>
        </authorList>
    </citation>
    <scope>NUCLEOTIDE SEQUENCE</scope>
    <source>
        <strain evidence="4">ChiSjej2B20-11307</strain>
    </source>
</reference>
<evidence type="ECO:0000313" key="4">
    <source>
        <dbReference type="EMBL" id="HJA05654.1"/>
    </source>
</evidence>